<accession>A0A4P9C9M3</accession>
<evidence type="ECO:0000256" key="1">
    <source>
        <dbReference type="HAMAP-Rule" id="MF_01526"/>
    </source>
</evidence>
<dbReference type="SUPFAM" id="SSF158622">
    <property type="entry name" value="YheA/YmcA-like"/>
    <property type="match status" value="1"/>
</dbReference>
<dbReference type="KEGG" id="emt:CPZ25_008915"/>
<dbReference type="RefSeq" id="WP_013381998.1">
    <property type="nucleotide sequence ID" value="NZ_CABJDW020000012.1"/>
</dbReference>
<comment type="similarity">
    <text evidence="1">Belongs to the UPF0342 family.</text>
</comment>
<dbReference type="InterPro" id="IPR010368">
    <property type="entry name" value="Com_YlbF"/>
</dbReference>
<name>A0A4P9C9M3_EUBML</name>
<dbReference type="GeneID" id="68364644"/>
<dbReference type="EMBL" id="CP029487">
    <property type="protein sequence ID" value="QCT71445.1"/>
    <property type="molecule type" value="Genomic_DNA"/>
</dbReference>
<organism evidence="2 3">
    <name type="scientific">Eubacterium maltosivorans</name>
    <dbReference type="NCBI Taxonomy" id="2041044"/>
    <lineage>
        <taxon>Bacteria</taxon>
        <taxon>Bacillati</taxon>
        <taxon>Bacillota</taxon>
        <taxon>Clostridia</taxon>
        <taxon>Eubacteriales</taxon>
        <taxon>Eubacteriaceae</taxon>
        <taxon>Eubacterium</taxon>
    </lineage>
</organism>
<dbReference type="InterPro" id="IPR023378">
    <property type="entry name" value="YheA/YmcA-like_dom_sf"/>
</dbReference>
<dbReference type="Pfam" id="PF06133">
    <property type="entry name" value="Com_YlbF"/>
    <property type="match status" value="1"/>
</dbReference>
<evidence type="ECO:0000313" key="2">
    <source>
        <dbReference type="EMBL" id="QCT71445.1"/>
    </source>
</evidence>
<keyword evidence="3" id="KW-1185">Reference proteome</keyword>
<reference evidence="2 3" key="1">
    <citation type="submission" date="2018-05" db="EMBL/GenBank/DDBJ databases">
        <title>Genome comparison of Eubacterium sp.</title>
        <authorList>
            <person name="Feng Y."/>
            <person name="Sanchez-Andrea I."/>
            <person name="Stams A.J.M."/>
            <person name="De Vos W.M."/>
        </authorList>
    </citation>
    <scope>NUCLEOTIDE SEQUENCE [LARGE SCALE GENOMIC DNA]</scope>
    <source>
        <strain evidence="2 3">YI</strain>
    </source>
</reference>
<proteinExistence type="inferred from homology"/>
<dbReference type="Gene3D" id="1.20.1500.10">
    <property type="entry name" value="YheA/YmcA-like"/>
    <property type="match status" value="1"/>
</dbReference>
<evidence type="ECO:0000313" key="3">
    <source>
        <dbReference type="Proteomes" id="UP000218387"/>
    </source>
</evidence>
<dbReference type="HAMAP" id="MF_01526">
    <property type="entry name" value="UPF0342"/>
    <property type="match status" value="1"/>
</dbReference>
<gene>
    <name evidence="2" type="ORF">CPZ25_008915</name>
</gene>
<sequence length="121" mass="13670">MNVYDEANNLAQALKESNEYQNFKAAELKLKADEEHYAMAQDYAKKQMGLQTKQMMGQELTEEEVEAYNSLTASVLGIPIIAEYFQAQMYFGIVFQDIMDIISKAVDLDMSGMFGGEEDAE</sequence>
<protein>
    <recommendedName>
        <fullName evidence="1">UPF0342 protein CPZ25_008915</fullName>
    </recommendedName>
</protein>
<dbReference type="AlphaFoldDB" id="A0A4P9C9M3"/>
<dbReference type="Proteomes" id="UP000218387">
    <property type="component" value="Chromosome"/>
</dbReference>